<keyword evidence="1" id="KW-0862">Zinc</keyword>
<dbReference type="InterPro" id="IPR013088">
    <property type="entry name" value="Znf_NHR/GATA"/>
</dbReference>
<evidence type="ECO:0000256" key="2">
    <source>
        <dbReference type="SAM" id="MobiDB-lite"/>
    </source>
</evidence>
<dbReference type="PROSITE" id="PS50114">
    <property type="entry name" value="GATA_ZN_FINGER_2"/>
    <property type="match status" value="1"/>
</dbReference>
<name>A0AA88GZ61_NAELO</name>
<dbReference type="EMBL" id="PYSW02000002">
    <property type="protein sequence ID" value="KAG2393708.1"/>
    <property type="molecule type" value="Genomic_DNA"/>
</dbReference>
<proteinExistence type="predicted"/>
<evidence type="ECO:0000256" key="1">
    <source>
        <dbReference type="PROSITE-ProRule" id="PRU00094"/>
    </source>
</evidence>
<dbReference type="GeneID" id="68099693"/>
<protein>
    <recommendedName>
        <fullName evidence="3">GATA-type domain-containing protein</fullName>
    </recommendedName>
</protein>
<organism evidence="4 5">
    <name type="scientific">Naegleria lovaniensis</name>
    <name type="common">Amoeba</name>
    <dbReference type="NCBI Taxonomy" id="51637"/>
    <lineage>
        <taxon>Eukaryota</taxon>
        <taxon>Discoba</taxon>
        <taxon>Heterolobosea</taxon>
        <taxon>Tetramitia</taxon>
        <taxon>Eutetramitia</taxon>
        <taxon>Vahlkampfiidae</taxon>
        <taxon>Naegleria</taxon>
    </lineage>
</organism>
<evidence type="ECO:0000259" key="3">
    <source>
        <dbReference type="PROSITE" id="PS50114"/>
    </source>
</evidence>
<sequence>MDTNPLFLQMNCLTYQTFTPMEMNEEEEWKHVWNDFMNENKAEEEDNVSTCGFPFIPTHHGAPLSRSGVTTTNPLVMVDTPHETCESLCTFSAKPRHHVGQPCESNASTNSLPTWNSHITLLMEETHAPTSTCSKSNSNANSTLASASTSNRRRPYIRKSRDCKCHNCGTSKTPMWRKNQEGKPLCNKCGLYLLRYDTNRPMVEKLKFGRRGHKRKLDSNEVIEQQLQPRAQKQQFVTTLDETATRLSDSCKAWLEISNNHEEISQPCVDKPRKAKKKKHDDEHVKETNQGQVGIGNSESMQPVSSQDEEEGWNSLASLNHRLRQASERFPEIIHTLISIIRKHVLTQPQVVSQIISSRMEFPTQEQFTHQQEIEGEVCELERDSFGIF</sequence>
<dbReference type="CDD" id="cd00202">
    <property type="entry name" value="ZnF_GATA"/>
    <property type="match status" value="1"/>
</dbReference>
<comment type="caution">
    <text evidence="4">The sequence shown here is derived from an EMBL/GenBank/DDBJ whole genome shotgun (WGS) entry which is preliminary data.</text>
</comment>
<dbReference type="SUPFAM" id="SSF57716">
    <property type="entry name" value="Glucocorticoid receptor-like (DNA-binding domain)"/>
    <property type="match status" value="1"/>
</dbReference>
<feature type="region of interest" description="Disordered" evidence="2">
    <location>
        <begin position="128"/>
        <end position="154"/>
    </location>
</feature>
<keyword evidence="5" id="KW-1185">Reference proteome</keyword>
<dbReference type="Pfam" id="PF00320">
    <property type="entry name" value="GATA"/>
    <property type="match status" value="1"/>
</dbReference>
<reference evidence="4 5" key="1">
    <citation type="journal article" date="2018" name="BMC Genomics">
        <title>The genome of Naegleria lovaniensis, the basis for a comparative approach to unravel pathogenicity factors of the human pathogenic amoeba N. fowleri.</title>
        <authorList>
            <person name="Liechti N."/>
            <person name="Schurch N."/>
            <person name="Bruggmann R."/>
            <person name="Wittwer M."/>
        </authorList>
    </citation>
    <scope>NUCLEOTIDE SEQUENCE [LARGE SCALE GENOMIC DNA]</scope>
    <source>
        <strain evidence="4 5">ATCC 30569</strain>
    </source>
</reference>
<evidence type="ECO:0000313" key="4">
    <source>
        <dbReference type="EMBL" id="KAG2393708.1"/>
    </source>
</evidence>
<feature type="compositionally biased region" description="Polar residues" evidence="2">
    <location>
        <begin position="288"/>
        <end position="305"/>
    </location>
</feature>
<dbReference type="InterPro" id="IPR000679">
    <property type="entry name" value="Znf_GATA"/>
</dbReference>
<dbReference type="GO" id="GO:0008270">
    <property type="term" value="F:zinc ion binding"/>
    <property type="evidence" value="ECO:0007669"/>
    <property type="project" value="UniProtKB-KW"/>
</dbReference>
<accession>A0AA88GZ61</accession>
<dbReference type="GO" id="GO:0043565">
    <property type="term" value="F:sequence-specific DNA binding"/>
    <property type="evidence" value="ECO:0007669"/>
    <property type="project" value="InterPro"/>
</dbReference>
<evidence type="ECO:0000313" key="5">
    <source>
        <dbReference type="Proteomes" id="UP000816034"/>
    </source>
</evidence>
<feature type="domain" description="GATA-type" evidence="3">
    <location>
        <begin position="159"/>
        <end position="215"/>
    </location>
</feature>
<dbReference type="PRINTS" id="PR00619">
    <property type="entry name" value="GATAZNFINGER"/>
</dbReference>
<feature type="region of interest" description="Disordered" evidence="2">
    <location>
        <begin position="265"/>
        <end position="305"/>
    </location>
</feature>
<gene>
    <name evidence="4" type="ORF">C9374_007239</name>
</gene>
<dbReference type="Proteomes" id="UP000816034">
    <property type="component" value="Unassembled WGS sequence"/>
</dbReference>
<keyword evidence="1" id="KW-0479">Metal-binding</keyword>
<dbReference type="SMART" id="SM00401">
    <property type="entry name" value="ZnF_GATA"/>
    <property type="match status" value="1"/>
</dbReference>
<dbReference type="GO" id="GO:0006355">
    <property type="term" value="P:regulation of DNA-templated transcription"/>
    <property type="evidence" value="ECO:0007669"/>
    <property type="project" value="InterPro"/>
</dbReference>
<feature type="compositionally biased region" description="Low complexity" evidence="2">
    <location>
        <begin position="134"/>
        <end position="150"/>
    </location>
</feature>
<dbReference type="Gene3D" id="3.30.50.10">
    <property type="entry name" value="Erythroid Transcription Factor GATA-1, subunit A"/>
    <property type="match status" value="1"/>
</dbReference>
<dbReference type="AlphaFoldDB" id="A0AA88GZ61"/>
<keyword evidence="1" id="KW-0863">Zinc-finger</keyword>
<dbReference type="RefSeq" id="XP_044555602.1">
    <property type="nucleotide sequence ID" value="XM_044697188.1"/>
</dbReference>